<dbReference type="Pfam" id="PF00486">
    <property type="entry name" value="Trans_reg_C"/>
    <property type="match status" value="1"/>
</dbReference>
<evidence type="ECO:0000256" key="2">
    <source>
        <dbReference type="ARBA" id="ARBA00023012"/>
    </source>
</evidence>
<dbReference type="GO" id="GO:0000156">
    <property type="term" value="F:phosphorelay response regulator activity"/>
    <property type="evidence" value="ECO:0007669"/>
    <property type="project" value="TreeGrafter"/>
</dbReference>
<dbReference type="Gene3D" id="6.10.250.690">
    <property type="match status" value="1"/>
</dbReference>
<dbReference type="InterPro" id="IPR016032">
    <property type="entry name" value="Sig_transdc_resp-reg_C-effctor"/>
</dbReference>
<dbReference type="Pfam" id="PF01627">
    <property type="entry name" value="Hpt"/>
    <property type="match status" value="1"/>
</dbReference>
<dbReference type="Pfam" id="PF00072">
    <property type="entry name" value="Response_reg"/>
    <property type="match status" value="1"/>
</dbReference>
<dbReference type="GO" id="GO:0006355">
    <property type="term" value="P:regulation of DNA-templated transcription"/>
    <property type="evidence" value="ECO:0007669"/>
    <property type="project" value="InterPro"/>
</dbReference>
<keyword evidence="11" id="KW-1185">Reference proteome</keyword>
<dbReference type="InterPro" id="IPR008207">
    <property type="entry name" value="Sig_transdc_His_kin_Hpt_dom"/>
</dbReference>
<evidence type="ECO:0000259" key="9">
    <source>
        <dbReference type="PROSITE" id="PS51755"/>
    </source>
</evidence>
<dbReference type="InterPro" id="IPR001789">
    <property type="entry name" value="Sig_transdc_resp-reg_receiver"/>
</dbReference>
<keyword evidence="5" id="KW-0804">Transcription</keyword>
<evidence type="ECO:0000256" key="6">
    <source>
        <dbReference type="PROSITE-ProRule" id="PRU00169"/>
    </source>
</evidence>
<dbReference type="CDD" id="cd00383">
    <property type="entry name" value="trans_reg_C"/>
    <property type="match status" value="1"/>
</dbReference>
<accession>A0AAW9QY09</accession>
<evidence type="ECO:0000256" key="5">
    <source>
        <dbReference type="ARBA" id="ARBA00023163"/>
    </source>
</evidence>
<evidence type="ECO:0000256" key="3">
    <source>
        <dbReference type="ARBA" id="ARBA00023015"/>
    </source>
</evidence>
<evidence type="ECO:0000256" key="4">
    <source>
        <dbReference type="ARBA" id="ARBA00023125"/>
    </source>
</evidence>
<dbReference type="SUPFAM" id="SSF52172">
    <property type="entry name" value="CheY-like"/>
    <property type="match status" value="1"/>
</dbReference>
<keyword evidence="3" id="KW-0805">Transcription regulation</keyword>
<evidence type="ECO:0000313" key="11">
    <source>
        <dbReference type="Proteomes" id="UP001328733"/>
    </source>
</evidence>
<dbReference type="RefSeq" id="WP_332865998.1">
    <property type="nucleotide sequence ID" value="NZ_JBAFSM010000030.1"/>
</dbReference>
<evidence type="ECO:0000259" key="8">
    <source>
        <dbReference type="PROSITE" id="PS50110"/>
    </source>
</evidence>
<dbReference type="EMBL" id="JBAFSM010000030">
    <property type="protein sequence ID" value="MEG3438518.1"/>
    <property type="molecule type" value="Genomic_DNA"/>
</dbReference>
<dbReference type="AlphaFoldDB" id="A0AAW9QY09"/>
<keyword evidence="2" id="KW-0902">Two-component regulatory system</keyword>
<feature type="domain" description="Response regulatory" evidence="8">
    <location>
        <begin position="2"/>
        <end position="116"/>
    </location>
</feature>
<dbReference type="FunFam" id="3.40.50.2300:FF:000002">
    <property type="entry name" value="DNA-binding response regulator PhoP"/>
    <property type="match status" value="1"/>
</dbReference>
<evidence type="ECO:0000256" key="7">
    <source>
        <dbReference type="PROSITE-ProRule" id="PRU01091"/>
    </source>
</evidence>
<dbReference type="SUPFAM" id="SSF46894">
    <property type="entry name" value="C-terminal effector domain of the bipartite response regulators"/>
    <property type="match status" value="1"/>
</dbReference>
<dbReference type="PANTHER" id="PTHR48111">
    <property type="entry name" value="REGULATOR OF RPOS"/>
    <property type="match status" value="1"/>
</dbReference>
<dbReference type="GO" id="GO:0005829">
    <property type="term" value="C:cytosol"/>
    <property type="evidence" value="ECO:0007669"/>
    <property type="project" value="TreeGrafter"/>
</dbReference>
<feature type="modified residue" description="4-aspartylphosphate" evidence="6">
    <location>
        <position position="51"/>
    </location>
</feature>
<evidence type="ECO:0000256" key="1">
    <source>
        <dbReference type="ARBA" id="ARBA00022553"/>
    </source>
</evidence>
<protein>
    <submittedName>
        <fullName evidence="10">Response regulator</fullName>
    </submittedName>
</protein>
<dbReference type="Proteomes" id="UP001328733">
    <property type="component" value="Unassembled WGS sequence"/>
</dbReference>
<dbReference type="InterPro" id="IPR036388">
    <property type="entry name" value="WH-like_DNA-bd_sf"/>
</dbReference>
<dbReference type="GO" id="GO:0000976">
    <property type="term" value="F:transcription cis-regulatory region binding"/>
    <property type="evidence" value="ECO:0007669"/>
    <property type="project" value="TreeGrafter"/>
</dbReference>
<dbReference type="Gene3D" id="1.10.10.10">
    <property type="entry name" value="Winged helix-like DNA-binding domain superfamily/Winged helix DNA-binding domain"/>
    <property type="match status" value="1"/>
</dbReference>
<reference evidence="10 11" key="1">
    <citation type="submission" date="2024-01" db="EMBL/GenBank/DDBJ databases">
        <title>Genomic insights into the taxonomy and metabolism of the cyanobacterium Pannus brasiliensis CCIBt3594.</title>
        <authorList>
            <person name="Machado M."/>
            <person name="Botero N.B."/>
            <person name="Andreote A.P.D."/>
            <person name="Feitosa A.M.T."/>
            <person name="Popin R."/>
            <person name="Sivonen K."/>
            <person name="Fiore M.F."/>
        </authorList>
    </citation>
    <scope>NUCLEOTIDE SEQUENCE [LARGE SCALE GENOMIC DNA]</scope>
    <source>
        <strain evidence="10 11">CCIBt3594</strain>
    </source>
</reference>
<feature type="DNA-binding region" description="OmpR/PhoB-type" evidence="7">
    <location>
        <begin position="124"/>
        <end position="222"/>
    </location>
</feature>
<organism evidence="10 11">
    <name type="scientific">Pannus brasiliensis CCIBt3594</name>
    <dbReference type="NCBI Taxonomy" id="1427578"/>
    <lineage>
        <taxon>Bacteria</taxon>
        <taxon>Bacillati</taxon>
        <taxon>Cyanobacteriota</taxon>
        <taxon>Cyanophyceae</taxon>
        <taxon>Oscillatoriophycideae</taxon>
        <taxon>Chroococcales</taxon>
        <taxon>Microcystaceae</taxon>
        <taxon>Pannus</taxon>
    </lineage>
</organism>
<keyword evidence="1 6" id="KW-0597">Phosphoprotein</keyword>
<dbReference type="SUPFAM" id="SSF47226">
    <property type="entry name" value="Histidine-containing phosphotransfer domain, HPT domain"/>
    <property type="match status" value="1"/>
</dbReference>
<dbReference type="InterPro" id="IPR011006">
    <property type="entry name" value="CheY-like_superfamily"/>
</dbReference>
<dbReference type="PROSITE" id="PS51755">
    <property type="entry name" value="OMPR_PHOB"/>
    <property type="match status" value="1"/>
</dbReference>
<dbReference type="SMART" id="SM00448">
    <property type="entry name" value="REC"/>
    <property type="match status" value="1"/>
</dbReference>
<dbReference type="CDD" id="cd17574">
    <property type="entry name" value="REC_OmpR"/>
    <property type="match status" value="1"/>
</dbReference>
<dbReference type="PANTHER" id="PTHR48111:SF15">
    <property type="entry name" value="OMPR SUBFAMILY"/>
    <property type="match status" value="1"/>
</dbReference>
<dbReference type="InterPro" id="IPR039420">
    <property type="entry name" value="WalR-like"/>
</dbReference>
<dbReference type="SMART" id="SM00862">
    <property type="entry name" value="Trans_reg_C"/>
    <property type="match status" value="1"/>
</dbReference>
<sequence>MRILLVEDDKNLAKVLTDFLEKHNYLIDTSADGELAWEMISLLPYDLILLDVMLPKLDGIHLCRRLREHDRTVPIMLITARDSVADKLIGLDSGADDYLVKPFDLQELLSRVRILSRRPADRPLKILTVGDIRLDPEKREISRDGRVVPFTRKEYLLIELLFRHPYRIFNRGDIVDRLWSLENPPTEDTVKSHIRRIRSKLRAIGAEDLIETLYGHGYRINPLLLDRSPSEPAHSAARLEELNAAIAGVWENIRAGVFEEVEFLERVISGEISDPIRIESARQTAHKLAGTIGSCGFEAASHVTKAIETLLQESPPRPKTGDSLRALVRVLRSQLEGQPRPLTGRARE</sequence>
<dbReference type="PROSITE" id="PS50110">
    <property type="entry name" value="RESPONSE_REGULATORY"/>
    <property type="match status" value="1"/>
</dbReference>
<comment type="caution">
    <text evidence="10">The sequence shown here is derived from an EMBL/GenBank/DDBJ whole genome shotgun (WGS) entry which is preliminary data.</text>
</comment>
<proteinExistence type="predicted"/>
<keyword evidence="4 7" id="KW-0238">DNA-binding</keyword>
<dbReference type="GO" id="GO:0032993">
    <property type="term" value="C:protein-DNA complex"/>
    <property type="evidence" value="ECO:0007669"/>
    <property type="project" value="TreeGrafter"/>
</dbReference>
<dbReference type="Gene3D" id="3.40.50.2300">
    <property type="match status" value="1"/>
</dbReference>
<feature type="domain" description="OmpR/PhoB-type" evidence="9">
    <location>
        <begin position="124"/>
        <end position="222"/>
    </location>
</feature>
<evidence type="ECO:0000313" key="10">
    <source>
        <dbReference type="EMBL" id="MEG3438518.1"/>
    </source>
</evidence>
<dbReference type="InterPro" id="IPR036641">
    <property type="entry name" value="HPT_dom_sf"/>
</dbReference>
<name>A0AAW9QY09_9CHRO</name>
<dbReference type="InterPro" id="IPR001867">
    <property type="entry name" value="OmpR/PhoB-type_DNA-bd"/>
</dbReference>
<gene>
    <name evidence="10" type="ORF">V0288_15410</name>
</gene>